<evidence type="ECO:0008006" key="5">
    <source>
        <dbReference type="Google" id="ProtNLM"/>
    </source>
</evidence>
<protein>
    <recommendedName>
        <fullName evidence="5">DMT family transporter</fullName>
    </recommendedName>
</protein>
<keyword evidence="2" id="KW-0812">Transmembrane</keyword>
<evidence type="ECO:0000313" key="3">
    <source>
        <dbReference type="EMBL" id="QDU67158.1"/>
    </source>
</evidence>
<feature type="transmembrane region" description="Helical" evidence="2">
    <location>
        <begin position="40"/>
        <end position="62"/>
    </location>
</feature>
<keyword evidence="2" id="KW-0472">Membrane</keyword>
<feature type="region of interest" description="Disordered" evidence="1">
    <location>
        <begin position="152"/>
        <end position="171"/>
    </location>
</feature>
<dbReference type="RefSeq" id="WP_145065078.1">
    <property type="nucleotide sequence ID" value="NZ_CP036287.1"/>
</dbReference>
<gene>
    <name evidence="3" type="ORF">Pla133_22360</name>
</gene>
<accession>A0A518BJL3</accession>
<dbReference type="PANTHER" id="PTHR34821">
    <property type="entry name" value="INNER MEMBRANE PROTEIN YDCZ"/>
    <property type="match status" value="1"/>
</dbReference>
<feature type="transmembrane region" description="Helical" evidence="2">
    <location>
        <begin position="132"/>
        <end position="149"/>
    </location>
</feature>
<evidence type="ECO:0000256" key="2">
    <source>
        <dbReference type="SAM" id="Phobius"/>
    </source>
</evidence>
<evidence type="ECO:0000256" key="1">
    <source>
        <dbReference type="SAM" id="MobiDB-lite"/>
    </source>
</evidence>
<feature type="transmembrane region" description="Helical" evidence="2">
    <location>
        <begin position="99"/>
        <end position="120"/>
    </location>
</feature>
<keyword evidence="2" id="KW-1133">Transmembrane helix</keyword>
<dbReference type="GO" id="GO:0005886">
    <property type="term" value="C:plasma membrane"/>
    <property type="evidence" value="ECO:0007669"/>
    <property type="project" value="TreeGrafter"/>
</dbReference>
<proteinExistence type="predicted"/>
<dbReference type="AlphaFoldDB" id="A0A518BJL3"/>
<sequence>MKLVTVISVLAALLAGAFVALQPGINGQLAARLGTPLRAGVISFGVGCSLLCLIALVSGHGLPRPSQLHGAPLWLYLGGGAVGAMFVTTAMIVAPRIGATYFVALIFTGQMAASLVLDHFGWLGFPRSPANLGRLLGVCLLIGGLMLVARPDSSKGGRTTPIEPGSGQQTD</sequence>
<keyword evidence="4" id="KW-1185">Reference proteome</keyword>
<feature type="transmembrane region" description="Helical" evidence="2">
    <location>
        <begin position="74"/>
        <end position="93"/>
    </location>
</feature>
<dbReference type="Proteomes" id="UP000316921">
    <property type="component" value="Chromosome"/>
</dbReference>
<dbReference type="Pfam" id="PF04657">
    <property type="entry name" value="DMT_YdcZ"/>
    <property type="match status" value="1"/>
</dbReference>
<dbReference type="EMBL" id="CP036287">
    <property type="protein sequence ID" value="QDU67158.1"/>
    <property type="molecule type" value="Genomic_DNA"/>
</dbReference>
<reference evidence="3 4" key="1">
    <citation type="submission" date="2019-02" db="EMBL/GenBank/DDBJ databases">
        <title>Deep-cultivation of Planctomycetes and their phenomic and genomic characterization uncovers novel biology.</title>
        <authorList>
            <person name="Wiegand S."/>
            <person name="Jogler M."/>
            <person name="Boedeker C."/>
            <person name="Pinto D."/>
            <person name="Vollmers J."/>
            <person name="Rivas-Marin E."/>
            <person name="Kohn T."/>
            <person name="Peeters S.H."/>
            <person name="Heuer A."/>
            <person name="Rast P."/>
            <person name="Oberbeckmann S."/>
            <person name="Bunk B."/>
            <person name="Jeske O."/>
            <person name="Meyerdierks A."/>
            <person name="Storesund J.E."/>
            <person name="Kallscheuer N."/>
            <person name="Luecker S."/>
            <person name="Lage O.M."/>
            <person name="Pohl T."/>
            <person name="Merkel B.J."/>
            <person name="Hornburger P."/>
            <person name="Mueller R.-W."/>
            <person name="Bruemmer F."/>
            <person name="Labrenz M."/>
            <person name="Spormann A.M."/>
            <person name="Op den Camp H."/>
            <person name="Overmann J."/>
            <person name="Amann R."/>
            <person name="Jetten M.S.M."/>
            <person name="Mascher T."/>
            <person name="Medema M.H."/>
            <person name="Devos D.P."/>
            <person name="Kaster A.-K."/>
            <person name="Ovreas L."/>
            <person name="Rohde M."/>
            <person name="Galperin M.Y."/>
            <person name="Jogler C."/>
        </authorList>
    </citation>
    <scope>NUCLEOTIDE SEQUENCE [LARGE SCALE GENOMIC DNA]</scope>
    <source>
        <strain evidence="3 4">Pla133</strain>
    </source>
</reference>
<evidence type="ECO:0000313" key="4">
    <source>
        <dbReference type="Proteomes" id="UP000316921"/>
    </source>
</evidence>
<dbReference type="PANTHER" id="PTHR34821:SF2">
    <property type="entry name" value="INNER MEMBRANE PROTEIN YDCZ"/>
    <property type="match status" value="1"/>
</dbReference>
<dbReference type="InterPro" id="IPR006750">
    <property type="entry name" value="YdcZ"/>
</dbReference>
<name>A0A518BJL3_9BACT</name>
<dbReference type="KEGG" id="pbap:Pla133_22360"/>
<organism evidence="3 4">
    <name type="scientific">Engelhardtia mirabilis</name>
    <dbReference type="NCBI Taxonomy" id="2528011"/>
    <lineage>
        <taxon>Bacteria</taxon>
        <taxon>Pseudomonadati</taxon>
        <taxon>Planctomycetota</taxon>
        <taxon>Planctomycetia</taxon>
        <taxon>Planctomycetia incertae sedis</taxon>
        <taxon>Engelhardtia</taxon>
    </lineage>
</organism>